<dbReference type="SUPFAM" id="SSF51735">
    <property type="entry name" value="NAD(P)-binding Rossmann-fold domains"/>
    <property type="match status" value="1"/>
</dbReference>
<keyword evidence="13" id="KW-1185">Reference proteome</keyword>
<dbReference type="RefSeq" id="WP_091649304.1">
    <property type="nucleotide sequence ID" value="NZ_FNHQ01000009.1"/>
</dbReference>
<dbReference type="GO" id="GO:0030267">
    <property type="term" value="F:glyoxylate reductase (NADPH) activity"/>
    <property type="evidence" value="ECO:0007669"/>
    <property type="project" value="UniProtKB-EC"/>
</dbReference>
<evidence type="ECO:0000256" key="5">
    <source>
        <dbReference type="ARBA" id="ARBA00061278"/>
    </source>
</evidence>
<evidence type="ECO:0000256" key="1">
    <source>
        <dbReference type="ARBA" id="ARBA00023002"/>
    </source>
</evidence>
<protein>
    <recommendedName>
        <fullName evidence="8">Glyoxylate/hydroxypyruvate reductase B</fullName>
        <ecNumber evidence="6">1.1.1.79</ecNumber>
        <ecNumber evidence="7">1.1.1.81</ecNumber>
    </recommendedName>
</protein>
<dbReference type="InterPro" id="IPR006140">
    <property type="entry name" value="D-isomer_DH_NAD-bd"/>
</dbReference>
<dbReference type="PROSITE" id="PS00671">
    <property type="entry name" value="D_2_HYDROXYACID_DH_3"/>
    <property type="match status" value="1"/>
</dbReference>
<name>A0A1G9UIY1_9FIRM</name>
<dbReference type="PANTHER" id="PTHR10996:SF257">
    <property type="entry name" value="GLYOXYLATE REDUCTASE 1"/>
    <property type="match status" value="1"/>
</dbReference>
<reference evidence="12 13" key="1">
    <citation type="submission" date="2016-10" db="EMBL/GenBank/DDBJ databases">
        <authorList>
            <person name="de Groot N.N."/>
        </authorList>
    </citation>
    <scope>NUCLEOTIDE SEQUENCE [LARGE SCALE GENOMIC DNA]</scope>
    <source>
        <strain evidence="12 13">DSM 16981</strain>
    </source>
</reference>
<evidence type="ECO:0000313" key="12">
    <source>
        <dbReference type="EMBL" id="SDM59858.1"/>
    </source>
</evidence>
<dbReference type="STRING" id="349095.SAMN05660299_01199"/>
<dbReference type="InterPro" id="IPR029753">
    <property type="entry name" value="D-isomer_DH_CS"/>
</dbReference>
<comment type="catalytic activity">
    <reaction evidence="2">
        <text>(R)-glycerate + NAD(+) = 3-hydroxypyruvate + NADH + H(+)</text>
        <dbReference type="Rhea" id="RHEA:17905"/>
        <dbReference type="ChEBI" id="CHEBI:15378"/>
        <dbReference type="ChEBI" id="CHEBI:16659"/>
        <dbReference type="ChEBI" id="CHEBI:17180"/>
        <dbReference type="ChEBI" id="CHEBI:57540"/>
        <dbReference type="ChEBI" id="CHEBI:57945"/>
        <dbReference type="EC" id="1.1.1.81"/>
    </reaction>
</comment>
<dbReference type="GO" id="GO:0016618">
    <property type="term" value="F:hydroxypyruvate reductase [NAD(P)H] activity"/>
    <property type="evidence" value="ECO:0007669"/>
    <property type="project" value="UniProtKB-EC"/>
</dbReference>
<evidence type="ECO:0000259" key="11">
    <source>
        <dbReference type="Pfam" id="PF02826"/>
    </source>
</evidence>
<dbReference type="GO" id="GO:0051287">
    <property type="term" value="F:NAD binding"/>
    <property type="evidence" value="ECO:0007669"/>
    <property type="project" value="InterPro"/>
</dbReference>
<evidence type="ECO:0000313" key="13">
    <source>
        <dbReference type="Proteomes" id="UP000199309"/>
    </source>
</evidence>
<dbReference type="EC" id="1.1.1.81" evidence="7"/>
<dbReference type="SUPFAM" id="SSF52283">
    <property type="entry name" value="Formate/glycerate dehydrogenase catalytic domain-like"/>
    <property type="match status" value="1"/>
</dbReference>
<dbReference type="InterPro" id="IPR006139">
    <property type="entry name" value="D-isomer_2_OHA_DH_cat_dom"/>
</dbReference>
<dbReference type="Proteomes" id="UP000199309">
    <property type="component" value="Unassembled WGS sequence"/>
</dbReference>
<gene>
    <name evidence="12" type="ORF">SAMN05660299_01199</name>
</gene>
<keyword evidence="1 9" id="KW-0560">Oxidoreductase</keyword>
<feature type="domain" description="D-isomer specific 2-hydroxyacid dehydrogenase NAD-binding" evidence="11">
    <location>
        <begin position="113"/>
        <end position="288"/>
    </location>
</feature>
<evidence type="ECO:0000256" key="6">
    <source>
        <dbReference type="ARBA" id="ARBA00066661"/>
    </source>
</evidence>
<comment type="similarity">
    <text evidence="5">Belongs to the D-isomer specific 2-hydroxyacid dehydrogenase family. GhrB subfamily.</text>
</comment>
<dbReference type="InterPro" id="IPR050223">
    <property type="entry name" value="D-isomer_2-hydroxyacid_DH"/>
</dbReference>
<dbReference type="PROSITE" id="PS00065">
    <property type="entry name" value="D_2_HYDROXYACID_DH_1"/>
    <property type="match status" value="1"/>
</dbReference>
<evidence type="ECO:0000256" key="7">
    <source>
        <dbReference type="ARBA" id="ARBA00066674"/>
    </source>
</evidence>
<dbReference type="AlphaFoldDB" id="A0A1G9UIY1"/>
<evidence type="ECO:0000259" key="10">
    <source>
        <dbReference type="Pfam" id="PF00389"/>
    </source>
</evidence>
<dbReference type="CDD" id="cd05301">
    <property type="entry name" value="GDH"/>
    <property type="match status" value="1"/>
</dbReference>
<dbReference type="GO" id="GO:0005829">
    <property type="term" value="C:cytosol"/>
    <property type="evidence" value="ECO:0007669"/>
    <property type="project" value="TreeGrafter"/>
</dbReference>
<dbReference type="OrthoDB" id="9805416at2"/>
<evidence type="ECO:0000256" key="4">
    <source>
        <dbReference type="ARBA" id="ARBA00052769"/>
    </source>
</evidence>
<evidence type="ECO:0000256" key="2">
    <source>
        <dbReference type="ARBA" id="ARBA00051801"/>
    </source>
</evidence>
<dbReference type="Pfam" id="PF00389">
    <property type="entry name" value="2-Hacid_dh"/>
    <property type="match status" value="1"/>
</dbReference>
<evidence type="ECO:0000256" key="3">
    <source>
        <dbReference type="ARBA" id="ARBA00052239"/>
    </source>
</evidence>
<dbReference type="EC" id="1.1.1.79" evidence="6"/>
<proteinExistence type="inferred from homology"/>
<sequence>MEKYKVVIAVNYIHPRFLEMIAPYCEIIRQWKYPEQISENLLTQWISGAEGLVAGQGSPVTAKVLAQATNLKVITLPQTGYNEVDIAAATAYGIPVGHTPGVLTETVAELAMAITLCAARDLIPAHQFVLEGKWMEGTYPVFGMDLSRRTMGILGMGAIGISLSRRARACGMTVIYHNRHPRTDDTVRCTEYVTVDELLRRSDVLVAAMPLTDETRHMIDINWFKKMKKTAIFVNIARGGVVNTSDLITALQTGQIAKAALDVSEPEPLPVDHPLLALPNALVFPHIGSLTERTRRDMAELAARNLLKGLAGNALETCVNEKVNYSSNS</sequence>
<organism evidence="12 13">
    <name type="scientific">Megasphaera paucivorans</name>
    <dbReference type="NCBI Taxonomy" id="349095"/>
    <lineage>
        <taxon>Bacteria</taxon>
        <taxon>Bacillati</taxon>
        <taxon>Bacillota</taxon>
        <taxon>Negativicutes</taxon>
        <taxon>Veillonellales</taxon>
        <taxon>Veillonellaceae</taxon>
        <taxon>Megasphaera</taxon>
    </lineage>
</organism>
<evidence type="ECO:0000256" key="9">
    <source>
        <dbReference type="RuleBase" id="RU003719"/>
    </source>
</evidence>
<feature type="domain" description="D-isomer specific 2-hydroxyacid dehydrogenase catalytic" evidence="10">
    <location>
        <begin position="30"/>
        <end position="320"/>
    </location>
</feature>
<dbReference type="EMBL" id="FNHQ01000009">
    <property type="protein sequence ID" value="SDM59858.1"/>
    <property type="molecule type" value="Genomic_DNA"/>
</dbReference>
<dbReference type="Gene3D" id="3.40.50.720">
    <property type="entry name" value="NAD(P)-binding Rossmann-like Domain"/>
    <property type="match status" value="2"/>
</dbReference>
<dbReference type="InterPro" id="IPR029752">
    <property type="entry name" value="D-isomer_DH_CS1"/>
</dbReference>
<evidence type="ECO:0000256" key="8">
    <source>
        <dbReference type="ARBA" id="ARBA00073362"/>
    </source>
</evidence>
<dbReference type="PANTHER" id="PTHR10996">
    <property type="entry name" value="2-HYDROXYACID DEHYDROGENASE-RELATED"/>
    <property type="match status" value="1"/>
</dbReference>
<accession>A0A1G9UIY1</accession>
<comment type="catalytic activity">
    <reaction evidence="3">
        <text>(R)-glycerate + NADP(+) = 3-hydroxypyruvate + NADPH + H(+)</text>
        <dbReference type="Rhea" id="RHEA:18657"/>
        <dbReference type="ChEBI" id="CHEBI:15378"/>
        <dbReference type="ChEBI" id="CHEBI:16659"/>
        <dbReference type="ChEBI" id="CHEBI:17180"/>
        <dbReference type="ChEBI" id="CHEBI:57783"/>
        <dbReference type="ChEBI" id="CHEBI:58349"/>
        <dbReference type="EC" id="1.1.1.81"/>
    </reaction>
</comment>
<dbReference type="FunFam" id="3.40.50.720:FF:000026">
    <property type="entry name" value="Glyoxylate/hydroxypyruvate reductase B"/>
    <property type="match status" value="1"/>
</dbReference>
<dbReference type="Pfam" id="PF02826">
    <property type="entry name" value="2-Hacid_dh_C"/>
    <property type="match status" value="1"/>
</dbReference>
<comment type="catalytic activity">
    <reaction evidence="4">
        <text>glycolate + NADP(+) = glyoxylate + NADPH + H(+)</text>
        <dbReference type="Rhea" id="RHEA:10992"/>
        <dbReference type="ChEBI" id="CHEBI:15378"/>
        <dbReference type="ChEBI" id="CHEBI:29805"/>
        <dbReference type="ChEBI" id="CHEBI:36655"/>
        <dbReference type="ChEBI" id="CHEBI:57783"/>
        <dbReference type="ChEBI" id="CHEBI:58349"/>
        <dbReference type="EC" id="1.1.1.79"/>
    </reaction>
</comment>
<dbReference type="InterPro" id="IPR036291">
    <property type="entry name" value="NAD(P)-bd_dom_sf"/>
</dbReference>